<proteinExistence type="predicted"/>
<gene>
    <name evidence="1" type="ORF">LCGC14_1508680</name>
</gene>
<sequence length="72" mass="8487">MAQRKITTLAVDNQFFKNIFEKERKKMQDKIGLGNLSQANFSKMIKGFKIKQPRQDLSQVNTRFKGRRNVKI</sequence>
<reference evidence="1" key="1">
    <citation type="journal article" date="2015" name="Nature">
        <title>Complex archaea that bridge the gap between prokaryotes and eukaryotes.</title>
        <authorList>
            <person name="Spang A."/>
            <person name="Saw J.H."/>
            <person name="Jorgensen S.L."/>
            <person name="Zaremba-Niedzwiedzka K."/>
            <person name="Martijn J."/>
            <person name="Lind A.E."/>
            <person name="van Eijk R."/>
            <person name="Schleper C."/>
            <person name="Guy L."/>
            <person name="Ettema T.J."/>
        </authorList>
    </citation>
    <scope>NUCLEOTIDE SEQUENCE</scope>
</reference>
<name>A0A0F9J288_9ZZZZ</name>
<organism evidence="1">
    <name type="scientific">marine sediment metagenome</name>
    <dbReference type="NCBI Taxonomy" id="412755"/>
    <lineage>
        <taxon>unclassified sequences</taxon>
        <taxon>metagenomes</taxon>
        <taxon>ecological metagenomes</taxon>
    </lineage>
</organism>
<comment type="caution">
    <text evidence="1">The sequence shown here is derived from an EMBL/GenBank/DDBJ whole genome shotgun (WGS) entry which is preliminary data.</text>
</comment>
<dbReference type="EMBL" id="LAZR01011049">
    <property type="protein sequence ID" value="KKM63713.1"/>
    <property type="molecule type" value="Genomic_DNA"/>
</dbReference>
<dbReference type="AlphaFoldDB" id="A0A0F9J288"/>
<protein>
    <submittedName>
        <fullName evidence="1">Uncharacterized protein</fullName>
    </submittedName>
</protein>
<accession>A0A0F9J288</accession>
<evidence type="ECO:0000313" key="1">
    <source>
        <dbReference type="EMBL" id="KKM63713.1"/>
    </source>
</evidence>